<proteinExistence type="predicted"/>
<protein>
    <submittedName>
        <fullName evidence="1">DUF2560 family protein</fullName>
    </submittedName>
</protein>
<dbReference type="EMBL" id="JADUMB010000001">
    <property type="protein sequence ID" value="MBH1918909.1"/>
    <property type="molecule type" value="Genomic_DNA"/>
</dbReference>
<evidence type="ECO:0000313" key="2">
    <source>
        <dbReference type="Proteomes" id="UP000635335"/>
    </source>
</evidence>
<gene>
    <name evidence="1" type="ORF">I5U16_01885</name>
</gene>
<dbReference type="InterPro" id="IPR022544">
    <property type="entry name" value="Phage_P22_Orf80"/>
</dbReference>
<comment type="caution">
    <text evidence="1">The sequence shown here is derived from an EMBL/GenBank/DDBJ whole genome shotgun (WGS) entry which is preliminary data.</text>
</comment>
<reference evidence="1 2" key="1">
    <citation type="submission" date="2020-11" db="EMBL/GenBank/DDBJ databases">
        <title>Enhanced detection system for hospital associated transmission using whole genome sequencing surveillance.</title>
        <authorList>
            <person name="Harrison L.H."/>
            <person name="Van Tyne D."/>
            <person name="Marsh J.W."/>
            <person name="Griffith M.P."/>
            <person name="Snyder D.J."/>
            <person name="Cooper V.S."/>
            <person name="Mustapha M."/>
        </authorList>
    </citation>
    <scope>NUCLEOTIDE SEQUENCE [LARGE SCALE GENOMIC DNA]</scope>
    <source>
        <strain evidence="1 2">SER00227</strain>
    </source>
</reference>
<dbReference type="Proteomes" id="UP000635335">
    <property type="component" value="Unassembled WGS sequence"/>
</dbReference>
<name>A0ABS0LUA5_9GAMM</name>
<evidence type="ECO:0000313" key="1">
    <source>
        <dbReference type="EMBL" id="MBH1918909.1"/>
    </source>
</evidence>
<dbReference type="Pfam" id="PF10834">
    <property type="entry name" value="DUF2560"/>
    <property type="match status" value="1"/>
</dbReference>
<organism evidence="1 2">
    <name type="scientific">Serratia surfactantfaciens</name>
    <dbReference type="NCBI Taxonomy" id="2741499"/>
    <lineage>
        <taxon>Bacteria</taxon>
        <taxon>Pseudomonadati</taxon>
        <taxon>Pseudomonadota</taxon>
        <taxon>Gammaproteobacteria</taxon>
        <taxon>Enterobacterales</taxon>
        <taxon>Yersiniaceae</taxon>
        <taxon>Serratia</taxon>
    </lineage>
</organism>
<keyword evidence="2" id="KW-1185">Reference proteome</keyword>
<accession>A0ABS0LUA5</accession>
<sequence length="76" mass="8344">MAITEMTEEQAMNLEVFKLVQSDTAAGEKAITFIGGNKLKYELFKDAYTRVQTEPGVVGRVDKAIKMAEEALGLFG</sequence>